<proteinExistence type="inferred from homology"/>
<evidence type="ECO:0000256" key="3">
    <source>
        <dbReference type="ARBA" id="ARBA00010701"/>
    </source>
</evidence>
<dbReference type="FunFam" id="3.40.50.1820:FF:000057">
    <property type="entry name" value="Lipase"/>
    <property type="match status" value="1"/>
</dbReference>
<feature type="transmembrane region" description="Helical" evidence="15">
    <location>
        <begin position="26"/>
        <end position="45"/>
    </location>
</feature>
<sequence>MVANAAVMVQRLAVFVALWVQEYIRVMIYFSSLFLIFGAKFYLIIMTGILELARFIPDFDLPEFSLPSFPNSLNKNRVVSGTVGQIENHGYPSESHTVETEDGYILQIHRIPTTKAPLKKSQPDKMPKFPVLLMHGYLQSSADWVINSPWNNSLAFLLSDSGFDVWLGNARGNSYSKGHTKFPRNSNNYWDFSFHEMGKYDLPAMVNHILEQTGKRKVHYVGFSHGAAVLLTGLSTRPEYNEKIASGILLGPSVIQEYYVNGFLHAFPISARILNGVINNFGALPLFPPMLAGLINAFLTRFCHPSFDRIGICWNFIHLVFGDDDNLITKDQMPIITSAAPSAAGLKGLAHTVQHAVSHRFAEYDYGTDRNLELYGTSSPPSYNLTKVTIPVAIFVALHDSLAMKEDSKILARSVPNLLSYNEISYKKFNHIDYTYGGSVAFVPLGNVSALISTPLTTPATHNTTETLETIMGHKTLLSANSNNLVGGTSQYDPGEMAWLMGCTAITWIMIPGVGFFYSGVARSKSSLSLLMICLWTCAIVSFQWYLIGFSLCLSTKGNQIIGGLDHLFLTNTNQPYHGNPKIPTLLVSIWYGLFAAITPTIILGGIAERTRFLPTIVFIFFWTTFCFDVLTYWTWNQNGWTYVLGALDFGGGTPVHLSTGAAALAFAVMVGKRIDTSEKPPHNMTNVFLGTSFIWLGWLVANAGSGLSPNLRAVTVFVTTNISASMGGITWGIMDYIRHGRKWSALGFCTGSICGLVAITPASGYVSPSSSLVFGVVGSIICNFCVDLKPLLIRIEADDAFDVFCVHGIGGIVGNLLTGVFAQKSIAAVDGSIIEGGWLDGNWKQVGIQAIDTVAGMVWSFVVTVILLYVINKIPGLHLRADPKDENEGLDKAEMGQSVNEYVEEIRSAIEDCTTTRITVGSSDIVAFRKVEGHNNGEISKEKRHEDGNDEMAENVVETNL</sequence>
<dbReference type="InterPro" id="IPR024041">
    <property type="entry name" value="NH4_transpt_AmtB-like_dom"/>
</dbReference>
<dbReference type="InterPro" id="IPR029020">
    <property type="entry name" value="Ammonium/urea_transptr"/>
</dbReference>
<evidence type="ECO:0000256" key="4">
    <source>
        <dbReference type="ARBA" id="ARBA00022448"/>
    </source>
</evidence>
<evidence type="ECO:0000256" key="8">
    <source>
        <dbReference type="ARBA" id="ARBA00022963"/>
    </source>
</evidence>
<dbReference type="SUPFAM" id="SSF53474">
    <property type="entry name" value="alpha/beta-Hydrolases"/>
    <property type="match status" value="1"/>
</dbReference>
<keyword evidence="11 15" id="KW-0472">Membrane</keyword>
<feature type="transmembrane region" description="Helical" evidence="15">
    <location>
        <begin position="714"/>
        <end position="734"/>
    </location>
</feature>
<dbReference type="Gene3D" id="1.10.3430.10">
    <property type="entry name" value="Ammonium transporter AmtB like domains"/>
    <property type="match status" value="1"/>
</dbReference>
<feature type="transmembrane region" description="Helical" evidence="15">
    <location>
        <begin position="497"/>
        <end position="518"/>
    </location>
</feature>
<dbReference type="Pfam" id="PF00909">
    <property type="entry name" value="Ammonium_transp"/>
    <property type="match status" value="1"/>
</dbReference>
<feature type="domain" description="Ammonium transporter AmtB-like" evidence="16">
    <location>
        <begin position="498"/>
        <end position="899"/>
    </location>
</feature>
<dbReference type="EMBL" id="LNIX01000019">
    <property type="protein sequence ID" value="OXA44796.1"/>
    <property type="molecule type" value="Genomic_DNA"/>
</dbReference>
<comment type="similarity">
    <text evidence="2">Belongs to the ammonia transporter channel (TC 1.A.11.2) family.</text>
</comment>
<evidence type="ECO:0000313" key="18">
    <source>
        <dbReference type="EMBL" id="OXA44796.1"/>
    </source>
</evidence>
<keyword evidence="8" id="KW-0442">Lipid degradation</keyword>
<keyword evidence="5 15" id="KW-0812">Transmembrane</keyword>
<evidence type="ECO:0000313" key="19">
    <source>
        <dbReference type="Proteomes" id="UP000198287"/>
    </source>
</evidence>
<evidence type="ECO:0000256" key="9">
    <source>
        <dbReference type="ARBA" id="ARBA00022989"/>
    </source>
</evidence>
<protein>
    <submittedName>
        <fullName evidence="18">Ammonium transporter 1</fullName>
    </submittedName>
</protein>
<dbReference type="Pfam" id="PF04083">
    <property type="entry name" value="Abhydro_lipase"/>
    <property type="match status" value="1"/>
</dbReference>
<keyword evidence="7" id="KW-0378">Hydrolase</keyword>
<dbReference type="GO" id="GO:0016787">
    <property type="term" value="F:hydrolase activity"/>
    <property type="evidence" value="ECO:0007669"/>
    <property type="project" value="UniProtKB-KW"/>
</dbReference>
<feature type="transmembrane region" description="Helical" evidence="15">
    <location>
        <begin position="684"/>
        <end position="702"/>
    </location>
</feature>
<evidence type="ECO:0000256" key="10">
    <source>
        <dbReference type="ARBA" id="ARBA00023098"/>
    </source>
</evidence>
<dbReference type="GO" id="GO:0008519">
    <property type="term" value="F:ammonium channel activity"/>
    <property type="evidence" value="ECO:0007669"/>
    <property type="project" value="InterPro"/>
</dbReference>
<feature type="region of interest" description="Disordered" evidence="14">
    <location>
        <begin position="938"/>
        <end position="962"/>
    </location>
</feature>
<keyword evidence="12" id="KW-0924">Ammonia transport</keyword>
<evidence type="ECO:0000256" key="7">
    <source>
        <dbReference type="ARBA" id="ARBA00022801"/>
    </source>
</evidence>
<feature type="transmembrane region" description="Helical" evidence="15">
    <location>
        <begin position="530"/>
        <end position="548"/>
    </location>
</feature>
<comment type="subcellular location">
    <subcellularLocation>
        <location evidence="1">Membrane</location>
        <topology evidence="1">Multi-pass membrane protein</topology>
    </subcellularLocation>
</comment>
<evidence type="ECO:0000259" key="17">
    <source>
        <dbReference type="Pfam" id="PF04083"/>
    </source>
</evidence>
<evidence type="ECO:0000256" key="6">
    <source>
        <dbReference type="ARBA" id="ARBA00022729"/>
    </source>
</evidence>
<dbReference type="AlphaFoldDB" id="A0A226DKR7"/>
<organism evidence="18 19">
    <name type="scientific">Folsomia candida</name>
    <name type="common">Springtail</name>
    <dbReference type="NCBI Taxonomy" id="158441"/>
    <lineage>
        <taxon>Eukaryota</taxon>
        <taxon>Metazoa</taxon>
        <taxon>Ecdysozoa</taxon>
        <taxon>Arthropoda</taxon>
        <taxon>Hexapoda</taxon>
        <taxon>Collembola</taxon>
        <taxon>Entomobryomorpha</taxon>
        <taxon>Isotomoidea</taxon>
        <taxon>Isotomidae</taxon>
        <taxon>Proisotominae</taxon>
        <taxon>Folsomia</taxon>
    </lineage>
</organism>
<dbReference type="GO" id="GO:0016042">
    <property type="term" value="P:lipid catabolic process"/>
    <property type="evidence" value="ECO:0007669"/>
    <property type="project" value="UniProtKB-KW"/>
</dbReference>
<keyword evidence="13" id="KW-0325">Glycoprotein</keyword>
<evidence type="ECO:0000256" key="13">
    <source>
        <dbReference type="ARBA" id="ARBA00023180"/>
    </source>
</evidence>
<evidence type="ECO:0000256" key="5">
    <source>
        <dbReference type="ARBA" id="ARBA00022692"/>
    </source>
</evidence>
<dbReference type="InterPro" id="IPR001905">
    <property type="entry name" value="Ammonium_transpt"/>
</dbReference>
<dbReference type="InterPro" id="IPR006693">
    <property type="entry name" value="AB_hydrolase_lipase"/>
</dbReference>
<feature type="transmembrane region" description="Helical" evidence="15">
    <location>
        <begin position="847"/>
        <end position="872"/>
    </location>
</feature>
<accession>A0A226DKR7</accession>
<evidence type="ECO:0000256" key="15">
    <source>
        <dbReference type="SAM" id="Phobius"/>
    </source>
</evidence>
<keyword evidence="4" id="KW-0813">Transport</keyword>
<keyword evidence="19" id="KW-1185">Reference proteome</keyword>
<evidence type="ECO:0000259" key="16">
    <source>
        <dbReference type="Pfam" id="PF00909"/>
    </source>
</evidence>
<keyword evidence="6" id="KW-0732">Signal</keyword>
<dbReference type="OrthoDB" id="9974421at2759"/>
<reference evidence="18 19" key="1">
    <citation type="submission" date="2015-12" db="EMBL/GenBank/DDBJ databases">
        <title>The genome of Folsomia candida.</title>
        <authorList>
            <person name="Faddeeva A."/>
            <person name="Derks M.F."/>
            <person name="Anvar Y."/>
            <person name="Smit S."/>
            <person name="Van Straalen N."/>
            <person name="Roelofs D."/>
        </authorList>
    </citation>
    <scope>NUCLEOTIDE SEQUENCE [LARGE SCALE GENOMIC DNA]</scope>
    <source>
        <strain evidence="18 19">VU population</strain>
        <tissue evidence="18">Whole body</tissue>
    </source>
</reference>
<dbReference type="GO" id="GO:0005886">
    <property type="term" value="C:plasma membrane"/>
    <property type="evidence" value="ECO:0007669"/>
    <property type="project" value="TreeGrafter"/>
</dbReference>
<feature type="transmembrane region" description="Helical" evidence="15">
    <location>
        <begin position="614"/>
        <end position="636"/>
    </location>
</feature>
<dbReference type="InterPro" id="IPR029058">
    <property type="entry name" value="AB_hydrolase_fold"/>
</dbReference>
<keyword evidence="10" id="KW-0443">Lipid metabolism</keyword>
<feature type="transmembrane region" description="Helical" evidence="15">
    <location>
        <begin position="805"/>
        <end position="827"/>
    </location>
</feature>
<feature type="transmembrane region" description="Helical" evidence="15">
    <location>
        <begin position="434"/>
        <end position="452"/>
    </location>
</feature>
<feature type="transmembrane region" description="Helical" evidence="15">
    <location>
        <begin position="746"/>
        <end position="767"/>
    </location>
</feature>
<feature type="transmembrane region" description="Helical" evidence="15">
    <location>
        <begin position="586"/>
        <end position="607"/>
    </location>
</feature>
<feature type="compositionally biased region" description="Basic and acidic residues" evidence="14">
    <location>
        <begin position="938"/>
        <end position="948"/>
    </location>
</feature>
<dbReference type="PANTHER" id="PTHR43029">
    <property type="entry name" value="AMMONIUM TRANSPORTER MEP2"/>
    <property type="match status" value="1"/>
</dbReference>
<dbReference type="STRING" id="158441.A0A226DKR7"/>
<feature type="domain" description="Partial AB-hydrolase lipase" evidence="17">
    <location>
        <begin position="86"/>
        <end position="147"/>
    </location>
</feature>
<comment type="caution">
    <text evidence="18">The sequence shown here is derived from an EMBL/GenBank/DDBJ whole genome shotgun (WGS) entry which is preliminary data.</text>
</comment>
<feature type="transmembrane region" description="Helical" evidence="15">
    <location>
        <begin position="773"/>
        <end position="793"/>
    </location>
</feature>
<name>A0A226DKR7_FOLCA</name>
<gene>
    <name evidence="18" type="ORF">Fcan01_20829</name>
</gene>
<dbReference type="NCBIfam" id="TIGR00836">
    <property type="entry name" value="amt"/>
    <property type="match status" value="1"/>
</dbReference>
<dbReference type="PANTHER" id="PTHR43029:SF10">
    <property type="entry name" value="AMMONIUM TRANSPORTER MEP2"/>
    <property type="match status" value="1"/>
</dbReference>
<dbReference type="Proteomes" id="UP000198287">
    <property type="component" value="Unassembled WGS sequence"/>
</dbReference>
<dbReference type="SUPFAM" id="SSF111352">
    <property type="entry name" value="Ammonium transporter"/>
    <property type="match status" value="1"/>
</dbReference>
<evidence type="ECO:0000256" key="1">
    <source>
        <dbReference type="ARBA" id="ARBA00004141"/>
    </source>
</evidence>
<evidence type="ECO:0000256" key="2">
    <source>
        <dbReference type="ARBA" id="ARBA00005887"/>
    </source>
</evidence>
<comment type="similarity">
    <text evidence="3">Belongs to the AB hydrolase superfamily. Lipase family.</text>
</comment>
<feature type="transmembrane region" description="Helical" evidence="15">
    <location>
        <begin position="656"/>
        <end position="672"/>
    </location>
</feature>
<keyword evidence="9 15" id="KW-1133">Transmembrane helix</keyword>
<evidence type="ECO:0000256" key="11">
    <source>
        <dbReference type="ARBA" id="ARBA00023136"/>
    </source>
</evidence>
<dbReference type="Gene3D" id="3.40.50.1820">
    <property type="entry name" value="alpha/beta hydrolase"/>
    <property type="match status" value="1"/>
</dbReference>
<evidence type="ECO:0000256" key="14">
    <source>
        <dbReference type="SAM" id="MobiDB-lite"/>
    </source>
</evidence>
<evidence type="ECO:0000256" key="12">
    <source>
        <dbReference type="ARBA" id="ARBA00023177"/>
    </source>
</evidence>